<accession>A0ABS4E997</accession>
<feature type="transmembrane region" description="Helical" evidence="1">
    <location>
        <begin position="435"/>
        <end position="454"/>
    </location>
</feature>
<feature type="transmembrane region" description="Helical" evidence="1">
    <location>
        <begin position="372"/>
        <end position="393"/>
    </location>
</feature>
<evidence type="ECO:0000256" key="1">
    <source>
        <dbReference type="SAM" id="Phobius"/>
    </source>
</evidence>
<keyword evidence="1" id="KW-0472">Membrane</keyword>
<organism evidence="2 3">
    <name type="scientific">Metaclostridioides mangenotii</name>
    <dbReference type="NCBI Taxonomy" id="1540"/>
    <lineage>
        <taxon>Bacteria</taxon>
        <taxon>Bacillati</taxon>
        <taxon>Bacillota</taxon>
        <taxon>Clostridia</taxon>
        <taxon>Peptostreptococcales</taxon>
        <taxon>Peptostreptococcaceae</taxon>
        <taxon>Metaclostridioides</taxon>
    </lineage>
</organism>
<keyword evidence="1" id="KW-1133">Transmembrane helix</keyword>
<feature type="transmembrane region" description="Helical" evidence="1">
    <location>
        <begin position="553"/>
        <end position="571"/>
    </location>
</feature>
<sequence>MKKIVSLIAVVMVLILNATQFGYAEEKGKVIFINMNRTNLINMRKIPILENEIDRRGYLAYMNIRGDKGTNDRRSYASMGAGGRANVSKIEDPIIFNNTNKEDAKKFKAVTGKDAKEINYLNVNRSINENYENGEFGSSLGVLGQTLSDNNLKTAVIGNSDIVDNGKLLENRDLCLMAMDQYGRIDMGNIDDINKKDLSMPFGISTDYDKLLNETKKYHSQSDVVYVDLGDTYRLDLYRNSLNDNSFNEMRNNIEKKIDEYLTQVFKMAGKNDIIYIASGFPSDIDFKNKRRLTPIVKFKGDGKGLISSATTRRNGITANLDVGVDILNEFGLKNKLMVGKPFNLIDKNNNVEYLLGEYEKIVSITNVRATIINTFVSVISISWIIATVAILIRNRIPSKEKIFNILKELIKLGILMPLSFMIATLFNFKSQIGILVGIFMVASILYLLGRVLFKDDLKHMGFFSGATILLIVLDSILGTYMMKNNIMSYDAIVGARYYGIGNEYGGVIIGSSIFAISVLMNYKEIPKWTVILASLVILITCAYPSMGASVGGAISECVAYLLFIFLIFNMKIDLKRILILGFSAVAVVAIFAYLDIVSGAESHLSGFVQQIMLKGPGQIIQTFTRKIEMNIKIAQTSVWVNILLAGIGIMAVLIFKPSKHFKRVMIEYPIIFKGLVSSVVGCVVALLVNDSGIVAAATASIYIFIPVVIISINMIIFNESNTSEI</sequence>
<feature type="transmembrane region" description="Helical" evidence="1">
    <location>
        <begin position="669"/>
        <end position="688"/>
    </location>
</feature>
<protein>
    <recommendedName>
        <fullName evidence="4">Alkaline phosphatase-like protein</fullName>
    </recommendedName>
</protein>
<feature type="transmembrane region" description="Helical" evidence="1">
    <location>
        <begin position="505"/>
        <end position="523"/>
    </location>
</feature>
<feature type="transmembrane region" description="Helical" evidence="1">
    <location>
        <begin position="530"/>
        <end position="547"/>
    </location>
</feature>
<feature type="transmembrane region" description="Helical" evidence="1">
    <location>
        <begin position="578"/>
        <end position="595"/>
    </location>
</feature>
<keyword evidence="1" id="KW-0812">Transmembrane</keyword>
<keyword evidence="3" id="KW-1185">Reference proteome</keyword>
<evidence type="ECO:0000313" key="2">
    <source>
        <dbReference type="EMBL" id="MBP1854519.1"/>
    </source>
</evidence>
<dbReference type="Proteomes" id="UP000767291">
    <property type="component" value="Unassembled WGS sequence"/>
</dbReference>
<evidence type="ECO:0008006" key="4">
    <source>
        <dbReference type="Google" id="ProtNLM"/>
    </source>
</evidence>
<gene>
    <name evidence="2" type="ORF">J2Z43_000909</name>
</gene>
<feature type="transmembrane region" description="Helical" evidence="1">
    <location>
        <begin position="694"/>
        <end position="718"/>
    </location>
</feature>
<proteinExistence type="predicted"/>
<dbReference type="EMBL" id="JAGGJX010000001">
    <property type="protein sequence ID" value="MBP1854519.1"/>
    <property type="molecule type" value="Genomic_DNA"/>
</dbReference>
<comment type="caution">
    <text evidence="2">The sequence shown here is derived from an EMBL/GenBank/DDBJ whole genome shotgun (WGS) entry which is preliminary data.</text>
</comment>
<dbReference type="RefSeq" id="WP_234925965.1">
    <property type="nucleotide sequence ID" value="NZ_BAAACS010000012.1"/>
</dbReference>
<name>A0ABS4E997_9FIRM</name>
<reference evidence="2 3" key="1">
    <citation type="submission" date="2021-03" db="EMBL/GenBank/DDBJ databases">
        <title>Genomic Encyclopedia of Type Strains, Phase IV (KMG-IV): sequencing the most valuable type-strain genomes for metagenomic binning, comparative biology and taxonomic classification.</title>
        <authorList>
            <person name="Goeker M."/>
        </authorList>
    </citation>
    <scope>NUCLEOTIDE SEQUENCE [LARGE SCALE GENOMIC DNA]</scope>
    <source>
        <strain evidence="2 3">DSM 1289</strain>
    </source>
</reference>
<feature type="transmembrane region" description="Helical" evidence="1">
    <location>
        <begin position="413"/>
        <end position="429"/>
    </location>
</feature>
<feature type="transmembrane region" description="Helical" evidence="1">
    <location>
        <begin position="461"/>
        <end position="482"/>
    </location>
</feature>
<evidence type="ECO:0000313" key="3">
    <source>
        <dbReference type="Proteomes" id="UP000767291"/>
    </source>
</evidence>
<feature type="transmembrane region" description="Helical" evidence="1">
    <location>
        <begin position="639"/>
        <end position="657"/>
    </location>
</feature>